<evidence type="ECO:0000313" key="2">
    <source>
        <dbReference type="EMBL" id="SCF45742.1"/>
    </source>
</evidence>
<dbReference type="InterPro" id="IPR027417">
    <property type="entry name" value="P-loop_NTPase"/>
</dbReference>
<proteinExistence type="predicted"/>
<dbReference type="Gene3D" id="3.40.50.300">
    <property type="entry name" value="P-loop containing nucleotide triphosphate hydrolases"/>
    <property type="match status" value="1"/>
</dbReference>
<organism evidence="2 3">
    <name type="scientific">Micromonospora marina</name>
    <dbReference type="NCBI Taxonomy" id="307120"/>
    <lineage>
        <taxon>Bacteria</taxon>
        <taxon>Bacillati</taxon>
        <taxon>Actinomycetota</taxon>
        <taxon>Actinomycetes</taxon>
        <taxon>Micromonosporales</taxon>
        <taxon>Micromonosporaceae</taxon>
        <taxon>Micromonospora</taxon>
    </lineage>
</organism>
<keyword evidence="3" id="KW-1185">Reference proteome</keyword>
<keyword evidence="2" id="KW-0808">Transferase</keyword>
<dbReference type="RefSeq" id="WP_091051405.1">
    <property type="nucleotide sequence ID" value="NZ_FMCV01000037.1"/>
</dbReference>
<reference evidence="3" key="1">
    <citation type="submission" date="2016-06" db="EMBL/GenBank/DDBJ databases">
        <authorList>
            <person name="Varghese N."/>
        </authorList>
    </citation>
    <scope>NUCLEOTIDE SEQUENCE [LARGE SCALE GENOMIC DNA]</scope>
    <source>
        <strain evidence="3">DSM 45555</strain>
    </source>
</reference>
<dbReference type="SUPFAM" id="SSF52540">
    <property type="entry name" value="P-loop containing nucleoside triphosphate hydrolases"/>
    <property type="match status" value="1"/>
</dbReference>
<evidence type="ECO:0000313" key="3">
    <source>
        <dbReference type="Proteomes" id="UP000198551"/>
    </source>
</evidence>
<gene>
    <name evidence="2" type="ORF">GA0070215_1379</name>
</gene>
<dbReference type="AlphaFoldDB" id="A0A1C5AKI6"/>
<protein>
    <submittedName>
        <fullName evidence="2">Sulfotransferase family protein</fullName>
    </submittedName>
</protein>
<feature type="region of interest" description="Disordered" evidence="1">
    <location>
        <begin position="301"/>
        <end position="323"/>
    </location>
</feature>
<evidence type="ECO:0000256" key="1">
    <source>
        <dbReference type="SAM" id="MobiDB-lite"/>
    </source>
</evidence>
<dbReference type="Proteomes" id="UP000198551">
    <property type="component" value="Unassembled WGS sequence"/>
</dbReference>
<dbReference type="GO" id="GO:0016740">
    <property type="term" value="F:transferase activity"/>
    <property type="evidence" value="ECO:0007669"/>
    <property type="project" value="UniProtKB-KW"/>
</dbReference>
<name>A0A1C5AKI6_9ACTN</name>
<accession>A0A1C5AKI6</accession>
<sequence>MSAPVTVLNVNGWCRNGSTVIGNVLGEVPGVVHVGELHFLWKNSTGRGVNDRCGCGAALTACPLWSAVLPVGRPAGMPADAHAAEVIRRQRARLRTRHTWRVLRRGAYDADTRAHAGLLGAVYREVAARTGARVIVDSTKIPGESALLPHVPGVEAYWLHLVRDPRAVAHSWREPKEYVYAMSAARSTAYWHGFNRASAAINRRYPDRSAFLRYEDFTADPAAAIGALLKLVGVDPAANPVRDRTVELRGNHTVTGNPDRFRTGPTVIRDRDDGWRRTLTGRQRLAVAALAWPLSTRYGYRSGGPDRDPAHPGAAARAGETER</sequence>
<dbReference type="EMBL" id="FMCV01000037">
    <property type="protein sequence ID" value="SCF45742.1"/>
    <property type="molecule type" value="Genomic_DNA"/>
</dbReference>